<protein>
    <submittedName>
        <fullName evidence="4">Carbohydrate kinase family protein</fullName>
    </submittedName>
</protein>
<feature type="domain" description="Carbohydrate kinase PfkB" evidence="3">
    <location>
        <begin position="20"/>
        <end position="284"/>
    </location>
</feature>
<evidence type="ECO:0000313" key="5">
    <source>
        <dbReference type="Proteomes" id="UP000623172"/>
    </source>
</evidence>
<keyword evidence="2 4" id="KW-0418">Kinase</keyword>
<dbReference type="Proteomes" id="UP000623172">
    <property type="component" value="Unassembled WGS sequence"/>
</dbReference>
<dbReference type="RefSeq" id="WP_249314500.1">
    <property type="nucleotide sequence ID" value="NZ_JACRSR010000001.1"/>
</dbReference>
<organism evidence="4 5">
    <name type="scientific">Gehongia tenuis</name>
    <dbReference type="NCBI Taxonomy" id="2763655"/>
    <lineage>
        <taxon>Bacteria</taxon>
        <taxon>Bacillati</taxon>
        <taxon>Bacillota</taxon>
        <taxon>Clostridia</taxon>
        <taxon>Christensenellales</taxon>
        <taxon>Christensenellaceae</taxon>
        <taxon>Gehongia</taxon>
    </lineage>
</organism>
<comment type="caution">
    <text evidence="4">The sequence shown here is derived from an EMBL/GenBank/DDBJ whole genome shotgun (WGS) entry which is preliminary data.</text>
</comment>
<accession>A0A926HPT3</accession>
<dbReference type="PANTHER" id="PTHR10584">
    <property type="entry name" value="SUGAR KINASE"/>
    <property type="match status" value="1"/>
</dbReference>
<dbReference type="InterPro" id="IPR029056">
    <property type="entry name" value="Ribokinase-like"/>
</dbReference>
<keyword evidence="1" id="KW-0808">Transferase</keyword>
<dbReference type="EMBL" id="JACRSR010000001">
    <property type="protein sequence ID" value="MBC8530526.1"/>
    <property type="molecule type" value="Genomic_DNA"/>
</dbReference>
<evidence type="ECO:0000256" key="1">
    <source>
        <dbReference type="ARBA" id="ARBA00022679"/>
    </source>
</evidence>
<dbReference type="AlphaFoldDB" id="A0A926HPT3"/>
<dbReference type="SUPFAM" id="SSF53613">
    <property type="entry name" value="Ribokinase-like"/>
    <property type="match status" value="1"/>
</dbReference>
<proteinExistence type="predicted"/>
<dbReference type="GO" id="GO:0016301">
    <property type="term" value="F:kinase activity"/>
    <property type="evidence" value="ECO:0007669"/>
    <property type="project" value="UniProtKB-KW"/>
</dbReference>
<evidence type="ECO:0000313" key="4">
    <source>
        <dbReference type="EMBL" id="MBC8530526.1"/>
    </source>
</evidence>
<evidence type="ECO:0000259" key="3">
    <source>
        <dbReference type="Pfam" id="PF00294"/>
    </source>
</evidence>
<sequence length="312" mass="33637">MKSITALGDLTVDVLLKGMTELPDWGQEVRVAGMERRLGGNLGNMVRAAWMLSMDNFAIRSLVGDDEAGREILAWLKELGFDGEGVDILPGKGTSVTHAPVRTDGERSFLTYPGVVDDLDKLLTDDPKSDMIFLTGWSLPPNVSGSVLCEAMDRWQAAGKTVAADVIWESVGKKADLAWMDKVDLLFMNEDELMALTGPSVDVVKCAKKLHKRLRPGATLAVKRGAEGCLLLTGEDIYACASLPIEPRDAVGAGDTFNTAYIKAWSAGHPATACLAYASAFTAMHLDAGTPWPPCRQKAWEAAATLPMQRIT</sequence>
<gene>
    <name evidence="4" type="ORF">H8696_01520</name>
</gene>
<dbReference type="Pfam" id="PF00294">
    <property type="entry name" value="PfkB"/>
    <property type="match status" value="1"/>
</dbReference>
<reference evidence="4" key="1">
    <citation type="submission" date="2020-08" db="EMBL/GenBank/DDBJ databases">
        <title>Genome public.</title>
        <authorList>
            <person name="Liu C."/>
            <person name="Sun Q."/>
        </authorList>
    </citation>
    <scope>NUCLEOTIDE SEQUENCE</scope>
    <source>
        <strain evidence="4">NSJ-53</strain>
    </source>
</reference>
<keyword evidence="5" id="KW-1185">Reference proteome</keyword>
<evidence type="ECO:0000256" key="2">
    <source>
        <dbReference type="ARBA" id="ARBA00022777"/>
    </source>
</evidence>
<name>A0A926HPT3_9FIRM</name>
<dbReference type="InterPro" id="IPR011611">
    <property type="entry name" value="PfkB_dom"/>
</dbReference>
<dbReference type="Gene3D" id="3.40.1190.20">
    <property type="match status" value="1"/>
</dbReference>
<dbReference type="PANTHER" id="PTHR10584:SF166">
    <property type="entry name" value="RIBOKINASE"/>
    <property type="match status" value="1"/>
</dbReference>